<keyword evidence="2 10" id="KW-1003">Cell membrane</keyword>
<keyword evidence="10" id="KW-0813">Transport</keyword>
<keyword evidence="10" id="KW-0406">Ion transport</keyword>
<keyword evidence="10" id="KW-0479">Metal-binding</keyword>
<comment type="similarity">
    <text evidence="7 10">Belongs to the fluoride channel Fluc/FEX (TC 1.A.43) family.</text>
</comment>
<gene>
    <name evidence="10" type="primary">fluC</name>
    <name evidence="10" type="synonym">crcB</name>
    <name evidence="11" type="ORF">EsVE80_19530</name>
</gene>
<evidence type="ECO:0000313" key="11">
    <source>
        <dbReference type="EMBL" id="BCA86430.1"/>
    </source>
</evidence>
<keyword evidence="3 10" id="KW-0812">Transmembrane</keyword>
<dbReference type="HAMAP" id="MF_00454">
    <property type="entry name" value="FluC"/>
    <property type="match status" value="1"/>
</dbReference>
<feature type="transmembrane region" description="Helical" evidence="10">
    <location>
        <begin position="92"/>
        <end position="113"/>
    </location>
</feature>
<dbReference type="KEGG" id="esg:EsVE80_19530"/>
<dbReference type="GO" id="GO:0046872">
    <property type="term" value="F:metal ion binding"/>
    <property type="evidence" value="ECO:0007669"/>
    <property type="project" value="UniProtKB-KW"/>
</dbReference>
<protein>
    <recommendedName>
        <fullName evidence="10">Fluoride-specific ion channel FluC</fullName>
    </recommendedName>
</protein>
<evidence type="ECO:0000256" key="10">
    <source>
        <dbReference type="HAMAP-Rule" id="MF_00454"/>
    </source>
</evidence>
<dbReference type="GO" id="GO:0005886">
    <property type="term" value="C:plasma membrane"/>
    <property type="evidence" value="ECO:0007669"/>
    <property type="project" value="UniProtKB-SubCell"/>
</dbReference>
<comment type="activity regulation">
    <text evidence="10">Na(+) is not transported, but it plays an essential structural role and its presence is essential for fluoride channel function.</text>
</comment>
<keyword evidence="6 10" id="KW-0407">Ion channel</keyword>
<name>A0A679IDM9_9ENTE</name>
<keyword evidence="10" id="KW-0915">Sodium</keyword>
<dbReference type="GO" id="GO:0140114">
    <property type="term" value="P:cellular detoxification of fluoride"/>
    <property type="evidence" value="ECO:0007669"/>
    <property type="project" value="UniProtKB-UniRule"/>
</dbReference>
<evidence type="ECO:0000256" key="1">
    <source>
        <dbReference type="ARBA" id="ARBA00004651"/>
    </source>
</evidence>
<evidence type="ECO:0000256" key="9">
    <source>
        <dbReference type="ARBA" id="ARBA00049940"/>
    </source>
</evidence>
<evidence type="ECO:0000256" key="8">
    <source>
        <dbReference type="ARBA" id="ARBA00035585"/>
    </source>
</evidence>
<dbReference type="AlphaFoldDB" id="A0A679IDM9"/>
<feature type="binding site" evidence="10">
    <location>
        <position position="75"/>
    </location>
    <ligand>
        <name>Na(+)</name>
        <dbReference type="ChEBI" id="CHEBI:29101"/>
        <note>structural</note>
    </ligand>
</feature>
<keyword evidence="5 10" id="KW-0472">Membrane</keyword>
<comment type="function">
    <text evidence="9 10">Fluoride-specific ion channel. Important for reducing fluoride concentration in the cell, thus reducing its toxicity.</text>
</comment>
<comment type="subcellular location">
    <subcellularLocation>
        <location evidence="1 10">Cell membrane</location>
        <topology evidence="1 10">Multi-pass membrane protein</topology>
    </subcellularLocation>
</comment>
<dbReference type="Proteomes" id="UP000502998">
    <property type="component" value="Chromosome"/>
</dbReference>
<dbReference type="EMBL" id="AP022822">
    <property type="protein sequence ID" value="BCA86430.1"/>
    <property type="molecule type" value="Genomic_DNA"/>
</dbReference>
<reference evidence="11 12" key="1">
    <citation type="submission" date="2020-02" db="EMBL/GenBank/DDBJ databases">
        <title>Characterization of vanA genotype vancomycin-resistant Enterococcus saigonensis VE80.</title>
        <authorList>
            <person name="Harada T."/>
            <person name="Motooka D."/>
            <person name="Nakamura S."/>
            <person name="Yamamoto Y."/>
            <person name="Kawahara R."/>
            <person name="Kawatsu K."/>
        </authorList>
    </citation>
    <scope>NUCLEOTIDE SEQUENCE [LARGE SCALE GENOMIC DNA]</scope>
    <source>
        <strain evidence="11 12">VE80</strain>
    </source>
</reference>
<keyword evidence="4 10" id="KW-1133">Transmembrane helix</keyword>
<comment type="catalytic activity">
    <reaction evidence="8">
        <text>fluoride(in) = fluoride(out)</text>
        <dbReference type="Rhea" id="RHEA:76159"/>
        <dbReference type="ChEBI" id="CHEBI:17051"/>
    </reaction>
    <physiologicalReaction direction="left-to-right" evidence="8">
        <dbReference type="Rhea" id="RHEA:76160"/>
    </physiologicalReaction>
</comment>
<keyword evidence="12" id="KW-1185">Reference proteome</keyword>
<feature type="transmembrane region" description="Helical" evidence="10">
    <location>
        <begin position="61"/>
        <end position="80"/>
    </location>
</feature>
<sequence>MDYLIVAFFAFFGGNARYLLGLSLPAVSGFPLGTLVANLLGCFLFSWLVKHIMADQNLNGRLILGVGTGFFGAFTTFSSFALDTIKLFETNILLAFLYLVLSVFGGILMAYLGEKVWRPKPHKEDLA</sequence>
<evidence type="ECO:0000256" key="4">
    <source>
        <dbReference type="ARBA" id="ARBA00022989"/>
    </source>
</evidence>
<evidence type="ECO:0000256" key="2">
    <source>
        <dbReference type="ARBA" id="ARBA00022475"/>
    </source>
</evidence>
<accession>A0A679IDM9</accession>
<evidence type="ECO:0000256" key="7">
    <source>
        <dbReference type="ARBA" id="ARBA00035120"/>
    </source>
</evidence>
<dbReference type="Pfam" id="PF02537">
    <property type="entry name" value="CRCB"/>
    <property type="match status" value="1"/>
</dbReference>
<dbReference type="RefSeq" id="WP_173103577.1">
    <property type="nucleotide sequence ID" value="NZ_AP022822.1"/>
</dbReference>
<dbReference type="GO" id="GO:0062054">
    <property type="term" value="F:fluoride channel activity"/>
    <property type="evidence" value="ECO:0007669"/>
    <property type="project" value="UniProtKB-UniRule"/>
</dbReference>
<evidence type="ECO:0000313" key="12">
    <source>
        <dbReference type="Proteomes" id="UP000502998"/>
    </source>
</evidence>
<proteinExistence type="inferred from homology"/>
<evidence type="ECO:0000256" key="3">
    <source>
        <dbReference type="ARBA" id="ARBA00022692"/>
    </source>
</evidence>
<dbReference type="InterPro" id="IPR003691">
    <property type="entry name" value="FluC"/>
</dbReference>
<evidence type="ECO:0000256" key="5">
    <source>
        <dbReference type="ARBA" id="ARBA00023136"/>
    </source>
</evidence>
<feature type="binding site" evidence="10">
    <location>
        <position position="72"/>
    </location>
    <ligand>
        <name>Na(+)</name>
        <dbReference type="ChEBI" id="CHEBI:29101"/>
        <note>structural</note>
    </ligand>
</feature>
<dbReference type="PANTHER" id="PTHR28259:SF1">
    <property type="entry name" value="FLUORIDE EXPORT PROTEIN 1-RELATED"/>
    <property type="match status" value="1"/>
</dbReference>
<feature type="transmembrane region" description="Helical" evidence="10">
    <location>
        <begin position="26"/>
        <end position="49"/>
    </location>
</feature>
<dbReference type="PANTHER" id="PTHR28259">
    <property type="entry name" value="FLUORIDE EXPORT PROTEIN 1-RELATED"/>
    <property type="match status" value="1"/>
</dbReference>
<evidence type="ECO:0000256" key="6">
    <source>
        <dbReference type="ARBA" id="ARBA00023303"/>
    </source>
</evidence>
<organism evidence="11 12">
    <name type="scientific">Enterococcus saigonensis</name>
    <dbReference type="NCBI Taxonomy" id="1805431"/>
    <lineage>
        <taxon>Bacteria</taxon>
        <taxon>Bacillati</taxon>
        <taxon>Bacillota</taxon>
        <taxon>Bacilli</taxon>
        <taxon>Lactobacillales</taxon>
        <taxon>Enterococcaceae</taxon>
        <taxon>Enterococcus</taxon>
    </lineage>
</organism>